<dbReference type="SUPFAM" id="SSF47384">
    <property type="entry name" value="Homodimeric domain of signal transducing histidine kinase"/>
    <property type="match status" value="1"/>
</dbReference>
<dbReference type="InterPro" id="IPR004358">
    <property type="entry name" value="Sig_transdc_His_kin-like_C"/>
</dbReference>
<gene>
    <name evidence="6" type="ORF">QU605_05665</name>
</gene>
<dbReference type="Pfam" id="PF07494">
    <property type="entry name" value="Reg_prop"/>
    <property type="match status" value="1"/>
</dbReference>
<dbReference type="Pfam" id="PF02518">
    <property type="entry name" value="HATPase_c"/>
    <property type="match status" value="1"/>
</dbReference>
<evidence type="ECO:0000259" key="5">
    <source>
        <dbReference type="PROSITE" id="PS50109"/>
    </source>
</evidence>
<dbReference type="Proteomes" id="UP001174839">
    <property type="component" value="Unassembled WGS sequence"/>
</dbReference>
<dbReference type="PROSITE" id="PS50109">
    <property type="entry name" value="HIS_KIN"/>
    <property type="match status" value="1"/>
</dbReference>
<dbReference type="Pfam" id="PF00512">
    <property type="entry name" value="HisKA"/>
    <property type="match status" value="1"/>
</dbReference>
<protein>
    <recommendedName>
        <fullName evidence="2">histidine kinase</fullName>
        <ecNumber evidence="2">2.7.13.3</ecNumber>
    </recommendedName>
</protein>
<dbReference type="InterPro" id="IPR011123">
    <property type="entry name" value="Y_Y_Y"/>
</dbReference>
<evidence type="ECO:0000313" key="7">
    <source>
        <dbReference type="Proteomes" id="UP001174839"/>
    </source>
</evidence>
<keyword evidence="7" id="KW-1185">Reference proteome</keyword>
<dbReference type="Pfam" id="PF07495">
    <property type="entry name" value="Y_Y_Y"/>
    <property type="match status" value="1"/>
</dbReference>
<dbReference type="Gene3D" id="2.130.10.10">
    <property type="entry name" value="YVTN repeat-like/Quinoprotein amine dehydrogenase"/>
    <property type="match status" value="3"/>
</dbReference>
<sequence length="1052" mass="118315">MIITDLLADQNGEIWITTFSGLLTFDGYDFRNFYPDPRDSTTIDDLLLYKLAEGKDGHIWIGSMNRIYRYNPQTGIFKNYPLQEYVEYPADAQPMVANIEADHKGTMYFGIVSGTGYNDYPGLLRYSEAEDSFELVDLPNGEPVQNVYGMFSNEKGQIAIYSDEGFIIMGPEGTEFQSNEQLSKYAWKDGEFATDMVWDDQGHLWLVTNLRRLGKIDMSADSIAFWDFEEPYNGTGDGSVRIGFDKGRLWVSHDKGIELFDIEAGRFATPENMLSRPFTTFLTDEMDNIWLGTGAYGLYCIPTKQSLTSYLHNPDDPASVTEGWVSNPFEDEEGNIWFATFNWAGAEGLNKIDPETGKIEKFLFRDKLPQFDRLQMINAYDKGRLLFRSGNKIYGYDVNTGEVLYPDILSDSENIEFLNYVYRDSEGDLWICTMSGLYRQSGEKYSLYDFSQGEMGQVVSNEVLQVLESKRGGLWVQTNEGLFFLDKKTDELVRHGYDPGKGPVFSSQDINSLLEDEDGYLWVGTWQGGLNKYHPDKKEIKYYGIADGLPSPSIQGILEDEANEVLWLSTFRGLARFDKKSETFTSYGNEAGAQNLYADKSALELANGLFVFGGSNGVTVFNPSNFSGDSQPPITRITGMKAGDDSVPFSGNEGVPLKYSQNNVSITYTGIHYDNPSKNQFAYKLSPVDEDWREVGGSRSAYFYDLKPGDYTFSVRAASPNAVWSEPETVAFTIAPPWWLTWWAYTGYGLIVLATILMLQRIQKSRTIRRERERVKDRELEHAREIEEAYSELKAAQTQLIHSEKMASLGELTAGIAHEIKNPLNFVNNFSEVSCELIDEMSEELEKGDIPEAQAIAGDVRENLKKISQHGQRADSIVQGMLQHSRSSDGKKEPTDLNALADEYLRLAYHGLRAKDKSFNASMETDFDPAVGKIEVVPQEIGRVLLNLLTNAFHAVKERTEKETGPYEPKVWVKTQKTADGVEISVRDNGGGIPDDIREKIFQPFFTTKPTGEGTGLGLSMSYDIVTKGHNGKLKVESNQGDGAVFFVILPV</sequence>
<evidence type="ECO:0000256" key="4">
    <source>
        <dbReference type="SAM" id="Phobius"/>
    </source>
</evidence>
<feature type="transmembrane region" description="Helical" evidence="4">
    <location>
        <begin position="738"/>
        <end position="759"/>
    </location>
</feature>
<keyword evidence="4" id="KW-0812">Transmembrane</keyword>
<feature type="domain" description="Histidine kinase" evidence="5">
    <location>
        <begin position="815"/>
        <end position="1052"/>
    </location>
</feature>
<dbReference type="InterPro" id="IPR005467">
    <property type="entry name" value="His_kinase_dom"/>
</dbReference>
<evidence type="ECO:0000313" key="6">
    <source>
        <dbReference type="EMBL" id="MDM9630947.1"/>
    </source>
</evidence>
<proteinExistence type="predicted"/>
<reference evidence="6" key="1">
    <citation type="submission" date="2023-06" db="EMBL/GenBank/DDBJ databases">
        <title>Robiginitalea aurantiacus sp. nov. and Algoriphagus sediminis sp. nov., isolated from coastal sediment.</title>
        <authorList>
            <person name="Zhou Z.Y."/>
            <person name="An J."/>
            <person name="Jia Y.W."/>
            <person name="Du Z.J."/>
        </authorList>
    </citation>
    <scope>NUCLEOTIDE SEQUENCE</scope>
    <source>
        <strain evidence="6">M39</strain>
    </source>
</reference>
<dbReference type="InterPro" id="IPR003594">
    <property type="entry name" value="HATPase_dom"/>
</dbReference>
<dbReference type="SUPFAM" id="SSF63829">
    <property type="entry name" value="Calcium-dependent phosphotriesterase"/>
    <property type="match status" value="2"/>
</dbReference>
<dbReference type="InterPro" id="IPR011110">
    <property type="entry name" value="Reg_prop"/>
</dbReference>
<keyword evidence="3" id="KW-0597">Phosphoprotein</keyword>
<dbReference type="InterPro" id="IPR036097">
    <property type="entry name" value="HisK_dim/P_sf"/>
</dbReference>
<dbReference type="Gene3D" id="2.60.40.10">
    <property type="entry name" value="Immunoglobulins"/>
    <property type="match status" value="1"/>
</dbReference>
<dbReference type="InterPro" id="IPR036890">
    <property type="entry name" value="HATPase_C_sf"/>
</dbReference>
<dbReference type="EMBL" id="JAUDUY010000002">
    <property type="protein sequence ID" value="MDM9630947.1"/>
    <property type="molecule type" value="Genomic_DNA"/>
</dbReference>
<dbReference type="RefSeq" id="WP_289724309.1">
    <property type="nucleotide sequence ID" value="NZ_JAUDUY010000002.1"/>
</dbReference>
<dbReference type="PANTHER" id="PTHR43547:SF2">
    <property type="entry name" value="HYBRID SIGNAL TRANSDUCTION HISTIDINE KINASE C"/>
    <property type="match status" value="1"/>
</dbReference>
<dbReference type="SMART" id="SM00388">
    <property type="entry name" value="HisKA"/>
    <property type="match status" value="1"/>
</dbReference>
<dbReference type="PANTHER" id="PTHR43547">
    <property type="entry name" value="TWO-COMPONENT HISTIDINE KINASE"/>
    <property type="match status" value="1"/>
</dbReference>
<dbReference type="EC" id="2.7.13.3" evidence="2"/>
<evidence type="ECO:0000256" key="3">
    <source>
        <dbReference type="ARBA" id="ARBA00022553"/>
    </source>
</evidence>
<name>A0ABT7WDE7_9FLAO</name>
<dbReference type="SMART" id="SM00387">
    <property type="entry name" value="HATPase_c"/>
    <property type="match status" value="1"/>
</dbReference>
<dbReference type="SUPFAM" id="SSF55874">
    <property type="entry name" value="ATPase domain of HSP90 chaperone/DNA topoisomerase II/histidine kinase"/>
    <property type="match status" value="1"/>
</dbReference>
<dbReference type="Gene3D" id="1.10.287.130">
    <property type="match status" value="1"/>
</dbReference>
<keyword evidence="4" id="KW-1133">Transmembrane helix</keyword>
<organism evidence="6 7">
    <name type="scientific">Robiginitalea aurantiaca</name>
    <dbReference type="NCBI Taxonomy" id="3056915"/>
    <lineage>
        <taxon>Bacteria</taxon>
        <taxon>Pseudomonadati</taxon>
        <taxon>Bacteroidota</taxon>
        <taxon>Flavobacteriia</taxon>
        <taxon>Flavobacteriales</taxon>
        <taxon>Flavobacteriaceae</taxon>
        <taxon>Robiginitalea</taxon>
    </lineage>
</organism>
<dbReference type="CDD" id="cd00082">
    <property type="entry name" value="HisKA"/>
    <property type="match status" value="1"/>
</dbReference>
<comment type="catalytic activity">
    <reaction evidence="1">
        <text>ATP + protein L-histidine = ADP + protein N-phospho-L-histidine.</text>
        <dbReference type="EC" id="2.7.13.3"/>
    </reaction>
</comment>
<comment type="caution">
    <text evidence="6">The sequence shown here is derived from an EMBL/GenBank/DDBJ whole genome shotgun (WGS) entry which is preliminary data.</text>
</comment>
<dbReference type="PRINTS" id="PR00344">
    <property type="entry name" value="BCTRLSENSOR"/>
</dbReference>
<evidence type="ECO:0000256" key="1">
    <source>
        <dbReference type="ARBA" id="ARBA00000085"/>
    </source>
</evidence>
<dbReference type="InterPro" id="IPR015943">
    <property type="entry name" value="WD40/YVTN_repeat-like_dom_sf"/>
</dbReference>
<dbReference type="InterPro" id="IPR013783">
    <property type="entry name" value="Ig-like_fold"/>
</dbReference>
<dbReference type="Gene3D" id="3.30.565.10">
    <property type="entry name" value="Histidine kinase-like ATPase, C-terminal domain"/>
    <property type="match status" value="1"/>
</dbReference>
<dbReference type="InterPro" id="IPR003661">
    <property type="entry name" value="HisK_dim/P_dom"/>
</dbReference>
<accession>A0ABT7WDE7</accession>
<keyword evidence="4" id="KW-0472">Membrane</keyword>
<evidence type="ECO:0000256" key="2">
    <source>
        <dbReference type="ARBA" id="ARBA00012438"/>
    </source>
</evidence>